<gene>
    <name evidence="1" type="ORF">J2S11_004337</name>
</gene>
<reference evidence="1 2" key="1">
    <citation type="submission" date="2023-07" db="EMBL/GenBank/DDBJ databases">
        <title>Genomic Encyclopedia of Type Strains, Phase IV (KMG-IV): sequencing the most valuable type-strain genomes for metagenomic binning, comparative biology and taxonomic classification.</title>
        <authorList>
            <person name="Goeker M."/>
        </authorList>
    </citation>
    <scope>NUCLEOTIDE SEQUENCE [LARGE SCALE GENOMIC DNA]</scope>
    <source>
        <strain evidence="1 2">DSM 12751</strain>
    </source>
</reference>
<sequence>MLQEQILRTLDERDGVDQRKLSYVANLNESSISRFLNGYEEINFESALRIVKFLYPEQERVIMATYIPTQKSKNARHALEYCVMSQL</sequence>
<name>A0ABT9W6A3_9BACI</name>
<organism evidence="1 2">
    <name type="scientific">Caldalkalibacillus horti</name>
    <dbReference type="NCBI Taxonomy" id="77523"/>
    <lineage>
        <taxon>Bacteria</taxon>
        <taxon>Bacillati</taxon>
        <taxon>Bacillota</taxon>
        <taxon>Bacilli</taxon>
        <taxon>Bacillales</taxon>
        <taxon>Bacillaceae</taxon>
        <taxon>Caldalkalibacillus</taxon>
    </lineage>
</organism>
<evidence type="ECO:0000313" key="1">
    <source>
        <dbReference type="EMBL" id="MDQ0168375.1"/>
    </source>
</evidence>
<comment type="caution">
    <text evidence="1">The sequence shown here is derived from an EMBL/GenBank/DDBJ whole genome shotgun (WGS) entry which is preliminary data.</text>
</comment>
<keyword evidence="2" id="KW-1185">Reference proteome</keyword>
<dbReference type="SUPFAM" id="SSF47413">
    <property type="entry name" value="lambda repressor-like DNA-binding domains"/>
    <property type="match status" value="1"/>
</dbReference>
<dbReference type="Proteomes" id="UP001235840">
    <property type="component" value="Unassembled WGS sequence"/>
</dbReference>
<evidence type="ECO:0000313" key="2">
    <source>
        <dbReference type="Proteomes" id="UP001235840"/>
    </source>
</evidence>
<accession>A0ABT9W6A3</accession>
<proteinExistence type="predicted"/>
<dbReference type="RefSeq" id="WP_307398055.1">
    <property type="nucleotide sequence ID" value="NZ_BAAADK010000043.1"/>
</dbReference>
<protein>
    <submittedName>
        <fullName evidence="1">Plasmid maintenance system antidote protein VapI</fullName>
    </submittedName>
</protein>
<dbReference type="EMBL" id="JAUSTY010000030">
    <property type="protein sequence ID" value="MDQ0168375.1"/>
    <property type="molecule type" value="Genomic_DNA"/>
</dbReference>
<dbReference type="InterPro" id="IPR010982">
    <property type="entry name" value="Lambda_DNA-bd_dom_sf"/>
</dbReference>